<organism evidence="1 2">
    <name type="scientific">Chara braunii</name>
    <name type="common">Braun's stonewort</name>
    <dbReference type="NCBI Taxonomy" id="69332"/>
    <lineage>
        <taxon>Eukaryota</taxon>
        <taxon>Viridiplantae</taxon>
        <taxon>Streptophyta</taxon>
        <taxon>Charophyceae</taxon>
        <taxon>Charales</taxon>
        <taxon>Characeae</taxon>
        <taxon>Chara</taxon>
    </lineage>
</organism>
<comment type="caution">
    <text evidence="1">The sequence shown here is derived from an EMBL/GenBank/DDBJ whole genome shotgun (WGS) entry which is preliminary data.</text>
</comment>
<sequence length="81" mass="9064">MNSWFSKVSALAPSHDQPWHCRTISLGTVAFNREGIKGRLQVTEGTLPERWGEETEGVNGLRSYDLFVEQQNTAKVVECLG</sequence>
<dbReference type="AlphaFoldDB" id="A0A388K052"/>
<dbReference type="Gramene" id="GBG63407">
    <property type="protein sequence ID" value="GBG63407"/>
    <property type="gene ID" value="CBR_g38030"/>
</dbReference>
<keyword evidence="2" id="KW-1185">Reference proteome</keyword>
<accession>A0A388K052</accession>
<name>A0A388K052_CHABU</name>
<gene>
    <name evidence="1" type="ORF">CBR_g38030</name>
</gene>
<proteinExistence type="predicted"/>
<protein>
    <submittedName>
        <fullName evidence="1">Uncharacterized protein</fullName>
    </submittedName>
</protein>
<evidence type="ECO:0000313" key="1">
    <source>
        <dbReference type="EMBL" id="GBG63407.1"/>
    </source>
</evidence>
<reference evidence="1 2" key="1">
    <citation type="journal article" date="2018" name="Cell">
        <title>The Chara Genome: Secondary Complexity and Implications for Plant Terrestrialization.</title>
        <authorList>
            <person name="Nishiyama T."/>
            <person name="Sakayama H."/>
            <person name="Vries J.D."/>
            <person name="Buschmann H."/>
            <person name="Saint-Marcoux D."/>
            <person name="Ullrich K.K."/>
            <person name="Haas F.B."/>
            <person name="Vanderstraeten L."/>
            <person name="Becker D."/>
            <person name="Lang D."/>
            <person name="Vosolsobe S."/>
            <person name="Rombauts S."/>
            <person name="Wilhelmsson P.K.I."/>
            <person name="Janitza P."/>
            <person name="Kern R."/>
            <person name="Heyl A."/>
            <person name="Rumpler F."/>
            <person name="Villalobos L.I.A.C."/>
            <person name="Clay J.M."/>
            <person name="Skokan R."/>
            <person name="Toyoda A."/>
            <person name="Suzuki Y."/>
            <person name="Kagoshima H."/>
            <person name="Schijlen E."/>
            <person name="Tajeshwar N."/>
            <person name="Catarino B."/>
            <person name="Hetherington A.J."/>
            <person name="Saltykova A."/>
            <person name="Bonnot C."/>
            <person name="Breuninger H."/>
            <person name="Symeonidi A."/>
            <person name="Radhakrishnan G.V."/>
            <person name="Van Nieuwerburgh F."/>
            <person name="Deforce D."/>
            <person name="Chang C."/>
            <person name="Karol K.G."/>
            <person name="Hedrich R."/>
            <person name="Ulvskov P."/>
            <person name="Glockner G."/>
            <person name="Delwiche C.F."/>
            <person name="Petrasek J."/>
            <person name="Van de Peer Y."/>
            <person name="Friml J."/>
            <person name="Beilby M."/>
            <person name="Dolan L."/>
            <person name="Kohara Y."/>
            <person name="Sugano S."/>
            <person name="Fujiyama A."/>
            <person name="Delaux P.-M."/>
            <person name="Quint M."/>
            <person name="TheiBen G."/>
            <person name="Hagemann M."/>
            <person name="Harholt J."/>
            <person name="Dunand C."/>
            <person name="Zachgo S."/>
            <person name="Langdale J."/>
            <person name="Maumus F."/>
            <person name="Straeten D.V.D."/>
            <person name="Gould S.B."/>
            <person name="Rensing S.A."/>
        </authorList>
    </citation>
    <scope>NUCLEOTIDE SEQUENCE [LARGE SCALE GENOMIC DNA]</scope>
    <source>
        <strain evidence="1 2">S276</strain>
    </source>
</reference>
<dbReference type="Proteomes" id="UP000265515">
    <property type="component" value="Unassembled WGS sequence"/>
</dbReference>
<evidence type="ECO:0000313" key="2">
    <source>
        <dbReference type="Proteomes" id="UP000265515"/>
    </source>
</evidence>
<dbReference type="EMBL" id="BFEA01000039">
    <property type="protein sequence ID" value="GBG63407.1"/>
    <property type="molecule type" value="Genomic_DNA"/>
</dbReference>